<dbReference type="AlphaFoldDB" id="A0A6G9GU79"/>
<name>A0A6G9GU79_9ACTN</name>
<dbReference type="PROSITE" id="PS50112">
    <property type="entry name" value="PAS"/>
    <property type="match status" value="1"/>
</dbReference>
<dbReference type="EMBL" id="CP050177">
    <property type="protein sequence ID" value="QIQ01823.1"/>
    <property type="molecule type" value="Genomic_DNA"/>
</dbReference>
<accession>A0A6G9GU79</accession>
<evidence type="ECO:0000259" key="1">
    <source>
        <dbReference type="PROSITE" id="PS50112"/>
    </source>
</evidence>
<reference evidence="2 3" key="1">
    <citation type="submission" date="2020-03" db="EMBL/GenBank/DDBJ databases">
        <title>A novel species.</title>
        <authorList>
            <person name="Gao J."/>
        </authorList>
    </citation>
    <scope>NUCLEOTIDE SEQUENCE [LARGE SCALE GENOMIC DNA]</scope>
    <source>
        <strain evidence="2 3">QMT-12</strain>
    </source>
</reference>
<dbReference type="InterPro" id="IPR035965">
    <property type="entry name" value="PAS-like_dom_sf"/>
</dbReference>
<keyword evidence="3" id="KW-1185">Reference proteome</keyword>
<dbReference type="KEGG" id="slia:HA039_05555"/>
<dbReference type="SUPFAM" id="SSF55785">
    <property type="entry name" value="PYP-like sensor domain (PAS domain)"/>
    <property type="match status" value="1"/>
</dbReference>
<evidence type="ECO:0000313" key="2">
    <source>
        <dbReference type="EMBL" id="QIQ01823.1"/>
    </source>
</evidence>
<dbReference type="InterPro" id="IPR000014">
    <property type="entry name" value="PAS"/>
</dbReference>
<feature type="domain" description="PAS" evidence="1">
    <location>
        <begin position="35"/>
        <end position="107"/>
    </location>
</feature>
<dbReference type="Proteomes" id="UP000501179">
    <property type="component" value="Chromosome"/>
</dbReference>
<gene>
    <name evidence="2" type="ORF">HA039_05555</name>
</gene>
<dbReference type="RefSeq" id="WP_167024608.1">
    <property type="nucleotide sequence ID" value="NZ_CP050177.1"/>
</dbReference>
<dbReference type="Gene3D" id="3.30.450.20">
    <property type="entry name" value="PAS domain"/>
    <property type="match status" value="1"/>
</dbReference>
<protein>
    <submittedName>
        <fullName evidence="2">MEKHLA domain-containing protein</fullName>
    </submittedName>
</protein>
<dbReference type="Pfam" id="PF08670">
    <property type="entry name" value="MEKHLA"/>
    <property type="match status" value="1"/>
</dbReference>
<dbReference type="InterPro" id="IPR013978">
    <property type="entry name" value="MEKHLA"/>
</dbReference>
<proteinExistence type="predicted"/>
<organism evidence="2 3">
    <name type="scientific">Streptomyces liangshanensis</name>
    <dbReference type="NCBI Taxonomy" id="2717324"/>
    <lineage>
        <taxon>Bacteria</taxon>
        <taxon>Bacillati</taxon>
        <taxon>Actinomycetota</taxon>
        <taxon>Actinomycetes</taxon>
        <taxon>Kitasatosporales</taxon>
        <taxon>Streptomycetaceae</taxon>
        <taxon>Streptomyces</taxon>
    </lineage>
</organism>
<dbReference type="NCBIfam" id="TIGR00229">
    <property type="entry name" value="sensory_box"/>
    <property type="match status" value="1"/>
</dbReference>
<dbReference type="CDD" id="cd00130">
    <property type="entry name" value="PAS"/>
    <property type="match status" value="1"/>
</dbReference>
<evidence type="ECO:0000313" key="3">
    <source>
        <dbReference type="Proteomes" id="UP000501179"/>
    </source>
</evidence>
<sequence>MSLPDPYGDRFSSLLADTYRRLTGKSLLADMPPGATDAARWLYEKAPFGLLAHDTAEDPRFVYANRTVQSFFGYEWEEFIGMPSRLSAPPAKRSTRAKLMKDVLERGYSDHYRGIREGRSGTRFWIEDVTIWNLVDEAGRIHGQAALIRSTTPA</sequence>